<dbReference type="RefSeq" id="WP_194033783.1">
    <property type="nucleotide sequence ID" value="NZ_CP063657.1"/>
</dbReference>
<reference evidence="3 4" key="1">
    <citation type="submission" date="2020-10" db="EMBL/GenBank/DDBJ databases">
        <title>complete genome sequencing of Lysobacter sp. H23M41.</title>
        <authorList>
            <person name="Bae J.-W."/>
            <person name="Lee S.-Y."/>
        </authorList>
    </citation>
    <scope>NUCLEOTIDE SEQUENCE [LARGE SCALE GENOMIC DNA]</scope>
    <source>
        <strain evidence="3 4">H23M41</strain>
    </source>
</reference>
<evidence type="ECO:0000313" key="4">
    <source>
        <dbReference type="Proteomes" id="UP000593932"/>
    </source>
</evidence>
<name>A0A7S6UJ45_9GAMM</name>
<comment type="similarity">
    <text evidence="1">Belongs to the SDHAF4 family.</text>
</comment>
<accession>A0A7S6UJ45</accession>
<evidence type="ECO:0000256" key="1">
    <source>
        <dbReference type="ARBA" id="ARBA00005701"/>
    </source>
</evidence>
<proteinExistence type="inferred from homology"/>
<dbReference type="EMBL" id="CP063657">
    <property type="protein sequence ID" value="QOW21196.1"/>
    <property type="molecule type" value="Genomic_DNA"/>
</dbReference>
<keyword evidence="4" id="KW-1185">Reference proteome</keyword>
<protein>
    <submittedName>
        <fullName evidence="3">DUF1674 domain-containing protein</fullName>
    </submittedName>
</protein>
<dbReference type="Pfam" id="PF07896">
    <property type="entry name" value="DUF1674"/>
    <property type="match status" value="1"/>
</dbReference>
<dbReference type="Proteomes" id="UP000593932">
    <property type="component" value="Chromosome"/>
</dbReference>
<gene>
    <name evidence="3" type="ORF">INQ42_07825</name>
</gene>
<sequence length="58" mass="6343">MIGQTTSETDPAATTEVPAATEVDKPDQPSQIPEYGGREGLDPTRYGDWEKNGRCIDF</sequence>
<evidence type="ECO:0000256" key="2">
    <source>
        <dbReference type="SAM" id="MobiDB-lite"/>
    </source>
</evidence>
<evidence type="ECO:0000313" key="3">
    <source>
        <dbReference type="EMBL" id="QOW21196.1"/>
    </source>
</evidence>
<organism evidence="3 4">
    <name type="scientific">Novilysobacter avium</name>
    <dbReference type="NCBI Taxonomy" id="2781023"/>
    <lineage>
        <taxon>Bacteria</taxon>
        <taxon>Pseudomonadati</taxon>
        <taxon>Pseudomonadota</taxon>
        <taxon>Gammaproteobacteria</taxon>
        <taxon>Lysobacterales</taxon>
        <taxon>Lysobacteraceae</taxon>
        <taxon>Novilysobacter</taxon>
    </lineage>
</organism>
<feature type="compositionally biased region" description="Basic and acidic residues" evidence="2">
    <location>
        <begin position="36"/>
        <end position="58"/>
    </location>
</feature>
<dbReference type="InterPro" id="IPR012875">
    <property type="entry name" value="SDHF4"/>
</dbReference>
<feature type="compositionally biased region" description="Low complexity" evidence="2">
    <location>
        <begin position="9"/>
        <end position="21"/>
    </location>
</feature>
<feature type="region of interest" description="Disordered" evidence="2">
    <location>
        <begin position="1"/>
        <end position="58"/>
    </location>
</feature>